<dbReference type="STRING" id="1121291.SAMN02745134_02518"/>
<dbReference type="InterPro" id="IPR013078">
    <property type="entry name" value="His_Pase_superF_clade-1"/>
</dbReference>
<dbReference type="EMBL" id="FWXH01000010">
    <property type="protein sequence ID" value="SMC25650.1"/>
    <property type="molecule type" value="Genomic_DNA"/>
</dbReference>
<dbReference type="Gene3D" id="3.40.50.1240">
    <property type="entry name" value="Phosphoglycerate mutase-like"/>
    <property type="match status" value="1"/>
</dbReference>
<feature type="binding site" evidence="6 8">
    <location>
        <position position="98"/>
    </location>
    <ligand>
        <name>substrate</name>
    </ligand>
</feature>
<dbReference type="InterPro" id="IPR005952">
    <property type="entry name" value="Phosphogly_mut1"/>
</dbReference>
<dbReference type="PROSITE" id="PS00175">
    <property type="entry name" value="PG_MUTASE"/>
    <property type="match status" value="1"/>
</dbReference>
<evidence type="ECO:0000256" key="9">
    <source>
        <dbReference type="PIRSR" id="PIRSR613078-3"/>
    </source>
</evidence>
<feature type="binding site" evidence="6 8">
    <location>
        <position position="60"/>
    </location>
    <ligand>
        <name>substrate</name>
    </ligand>
</feature>
<sequence length="256" mass="29704">MIKLVLIRHGESEWNKENRFTGWTDVDLSEKGLDEAKTAGKILKNNKYEFDISYTSVLKRAIKTLSTVLEELDLLWIPVYKSWKLNERHYGALQGLNKAETAKKYGDEQVHKWRRYVDVRPPALKKSDERYPGNEHKYSELKEEEIPTTENLDDTQKRVLEYWNEVIVPQIKNGKKIIIAAHGNTLRALVRYLDNIPGNGIADLNIPTGVPLVYELDENILPLRHYYLGVDGELPNDVISQNIQKKEESYKTLIEK</sequence>
<evidence type="ECO:0000313" key="12">
    <source>
        <dbReference type="Proteomes" id="UP000192468"/>
    </source>
</evidence>
<comment type="function">
    <text evidence="6 10">Catalyzes the interconversion of 2-phosphoglycerate and 3-phosphoglycerate.</text>
</comment>
<keyword evidence="12" id="KW-1185">Reference proteome</keyword>
<keyword evidence="5 6" id="KW-0413">Isomerase</keyword>
<feature type="binding site" evidence="6 8">
    <location>
        <begin position="8"/>
        <end position="15"/>
    </location>
    <ligand>
        <name>substrate</name>
    </ligand>
</feature>
<feature type="site" description="Transition state stabilizer" evidence="6 9">
    <location>
        <position position="182"/>
    </location>
</feature>
<dbReference type="OrthoDB" id="9781415at2"/>
<name>A0A1W1XNU1_9CLOT</name>
<feature type="binding site" evidence="6 8">
    <location>
        <begin position="114"/>
        <end position="115"/>
    </location>
    <ligand>
        <name>substrate</name>
    </ligand>
</feature>
<feature type="binding site" evidence="6 8">
    <location>
        <begin position="87"/>
        <end position="90"/>
    </location>
    <ligand>
        <name>substrate</name>
    </ligand>
</feature>
<proteinExistence type="inferred from homology"/>
<keyword evidence="3 6" id="KW-0312">Gluconeogenesis</keyword>
<dbReference type="RefSeq" id="WP_084116346.1">
    <property type="nucleotide sequence ID" value="NZ_FWXH01000010.1"/>
</dbReference>
<dbReference type="PANTHER" id="PTHR11931">
    <property type="entry name" value="PHOSPHOGLYCERATE MUTASE"/>
    <property type="match status" value="1"/>
</dbReference>
<evidence type="ECO:0000256" key="10">
    <source>
        <dbReference type="RuleBase" id="RU004512"/>
    </source>
</evidence>
<evidence type="ECO:0000256" key="6">
    <source>
        <dbReference type="HAMAP-Rule" id="MF_01039"/>
    </source>
</evidence>
<dbReference type="PIRSF" id="PIRSF000709">
    <property type="entry name" value="6PFK_2-Ptase"/>
    <property type="match status" value="1"/>
</dbReference>
<feature type="binding site" evidence="6 8">
    <location>
        <begin position="183"/>
        <end position="184"/>
    </location>
    <ligand>
        <name>substrate</name>
    </ligand>
</feature>
<evidence type="ECO:0000256" key="8">
    <source>
        <dbReference type="PIRSR" id="PIRSR613078-2"/>
    </source>
</evidence>
<evidence type="ECO:0000256" key="4">
    <source>
        <dbReference type="ARBA" id="ARBA00023152"/>
    </source>
</evidence>
<comment type="catalytic activity">
    <reaction evidence="1 6 10">
        <text>(2R)-2-phosphoglycerate = (2R)-3-phosphoglycerate</text>
        <dbReference type="Rhea" id="RHEA:15901"/>
        <dbReference type="ChEBI" id="CHEBI:58272"/>
        <dbReference type="ChEBI" id="CHEBI:58289"/>
        <dbReference type="EC" id="5.4.2.11"/>
    </reaction>
</comment>
<dbReference type="Pfam" id="PF00300">
    <property type="entry name" value="His_Phos_1"/>
    <property type="match status" value="2"/>
</dbReference>
<dbReference type="InterPro" id="IPR001345">
    <property type="entry name" value="PG/BPGM_mutase_AS"/>
</dbReference>
<dbReference type="EC" id="5.4.2.11" evidence="6 10"/>
<dbReference type="SUPFAM" id="SSF53254">
    <property type="entry name" value="Phosphoglycerate mutase-like"/>
    <property type="match status" value="1"/>
</dbReference>
<dbReference type="GO" id="GO:0004619">
    <property type="term" value="F:phosphoglycerate mutase activity"/>
    <property type="evidence" value="ECO:0007669"/>
    <property type="project" value="UniProtKB-UniRule"/>
</dbReference>
<dbReference type="NCBIfam" id="NF010713">
    <property type="entry name" value="PRK14115.1"/>
    <property type="match status" value="1"/>
</dbReference>
<dbReference type="AlphaFoldDB" id="A0A1W1XNU1"/>
<gene>
    <name evidence="6" type="primary">gpmA</name>
    <name evidence="11" type="ORF">SAMN02745134_02518</name>
</gene>
<dbReference type="NCBIfam" id="TIGR01258">
    <property type="entry name" value="pgm_1"/>
    <property type="match status" value="1"/>
</dbReference>
<feature type="binding site" evidence="6 8">
    <location>
        <begin position="21"/>
        <end position="22"/>
    </location>
    <ligand>
        <name>substrate</name>
    </ligand>
</feature>
<evidence type="ECO:0000256" key="1">
    <source>
        <dbReference type="ARBA" id="ARBA00000380"/>
    </source>
</evidence>
<comment type="similarity">
    <text evidence="2 6">Belongs to the phosphoglycerate mutase family. BPG-dependent PGAM subfamily.</text>
</comment>
<organism evidence="11 12">
    <name type="scientific">Clostridium acidisoli DSM 12555</name>
    <dbReference type="NCBI Taxonomy" id="1121291"/>
    <lineage>
        <taxon>Bacteria</taxon>
        <taxon>Bacillati</taxon>
        <taxon>Bacillota</taxon>
        <taxon>Clostridia</taxon>
        <taxon>Eubacteriales</taxon>
        <taxon>Clostridiaceae</taxon>
        <taxon>Clostridium</taxon>
    </lineage>
</organism>
<evidence type="ECO:0000256" key="2">
    <source>
        <dbReference type="ARBA" id="ARBA00006717"/>
    </source>
</evidence>
<dbReference type="GO" id="GO:0006094">
    <property type="term" value="P:gluconeogenesis"/>
    <property type="evidence" value="ECO:0007669"/>
    <property type="project" value="UniProtKB-UniRule"/>
</dbReference>
<dbReference type="Proteomes" id="UP000192468">
    <property type="component" value="Unassembled WGS sequence"/>
</dbReference>
<protein>
    <recommendedName>
        <fullName evidence="6 10">2,3-bisphosphoglycerate-dependent phosphoglycerate mutase</fullName>
        <shortName evidence="6">BPG-dependent PGAM</shortName>
        <shortName evidence="6">PGAM</shortName>
        <shortName evidence="6">Phosphoglyceromutase</shortName>
        <shortName evidence="6">dPGM</shortName>
        <ecNumber evidence="6 10">5.4.2.11</ecNumber>
    </recommendedName>
</protein>
<dbReference type="HAMAP" id="MF_01039">
    <property type="entry name" value="PGAM_GpmA"/>
    <property type="match status" value="1"/>
</dbReference>
<keyword evidence="4 6" id="KW-0324">Glycolysis</keyword>
<comment type="pathway">
    <text evidence="6 10">Carbohydrate degradation; glycolysis; pyruvate from D-glyceraldehyde 3-phosphate: step 3/5.</text>
</comment>
<evidence type="ECO:0000256" key="5">
    <source>
        <dbReference type="ARBA" id="ARBA00023235"/>
    </source>
</evidence>
<dbReference type="InterPro" id="IPR029033">
    <property type="entry name" value="His_PPase_superfam"/>
</dbReference>
<dbReference type="SMART" id="SM00855">
    <property type="entry name" value="PGAM"/>
    <property type="match status" value="1"/>
</dbReference>
<evidence type="ECO:0000256" key="7">
    <source>
        <dbReference type="PIRSR" id="PIRSR613078-1"/>
    </source>
</evidence>
<dbReference type="FunFam" id="3.40.50.1240:FF:000003">
    <property type="entry name" value="2,3-bisphosphoglycerate-dependent phosphoglycerate mutase"/>
    <property type="match status" value="1"/>
</dbReference>
<feature type="active site" description="Tele-phosphohistidine intermediate" evidence="6 7">
    <location>
        <position position="9"/>
    </location>
</feature>
<evidence type="ECO:0000313" key="11">
    <source>
        <dbReference type="EMBL" id="SMC25650.1"/>
    </source>
</evidence>
<accession>A0A1W1XNU1</accession>
<evidence type="ECO:0000256" key="3">
    <source>
        <dbReference type="ARBA" id="ARBA00022432"/>
    </source>
</evidence>
<dbReference type="GO" id="GO:0006096">
    <property type="term" value="P:glycolytic process"/>
    <property type="evidence" value="ECO:0007669"/>
    <property type="project" value="UniProtKB-UniRule"/>
</dbReference>
<dbReference type="CDD" id="cd07067">
    <property type="entry name" value="HP_PGM_like"/>
    <property type="match status" value="1"/>
</dbReference>
<dbReference type="UniPathway" id="UPA00109">
    <property type="reaction ID" value="UER00186"/>
</dbReference>
<feature type="active site" description="Proton donor/acceptor" evidence="6 7">
    <location>
        <position position="87"/>
    </location>
</feature>
<reference evidence="11 12" key="1">
    <citation type="submission" date="2017-04" db="EMBL/GenBank/DDBJ databases">
        <authorList>
            <person name="Afonso C.L."/>
            <person name="Miller P.J."/>
            <person name="Scott M.A."/>
            <person name="Spackman E."/>
            <person name="Goraichik I."/>
            <person name="Dimitrov K.M."/>
            <person name="Suarez D.L."/>
            <person name="Swayne D.E."/>
        </authorList>
    </citation>
    <scope>NUCLEOTIDE SEQUENCE [LARGE SCALE GENOMIC DNA]</scope>
    <source>
        <strain evidence="11 12">DSM 12555</strain>
    </source>
</reference>